<proteinExistence type="predicted"/>
<evidence type="ECO:0000256" key="1">
    <source>
        <dbReference type="ARBA" id="ARBA00022553"/>
    </source>
</evidence>
<reference evidence="6 7" key="1">
    <citation type="submission" date="2018-01" db="EMBL/GenBank/DDBJ databases">
        <title>The draft genome sequence of Halioglobus japonicus S1-36.</title>
        <authorList>
            <person name="Du Z.-J."/>
            <person name="Shi M.-J."/>
        </authorList>
    </citation>
    <scope>NUCLEOTIDE SEQUENCE [LARGE SCALE GENOMIC DNA]</scope>
    <source>
        <strain evidence="6 7">S1-36</strain>
    </source>
</reference>
<dbReference type="InterPro" id="IPR011006">
    <property type="entry name" value="CheY-like_superfamily"/>
</dbReference>
<name>A0AAP8SMR5_9GAMM</name>
<dbReference type="Proteomes" id="UP000235162">
    <property type="component" value="Unassembled WGS sequence"/>
</dbReference>
<evidence type="ECO:0000256" key="4">
    <source>
        <dbReference type="SAM" id="MobiDB-lite"/>
    </source>
</evidence>
<organism evidence="6 7">
    <name type="scientific">Halioglobus japonicus</name>
    <dbReference type="NCBI Taxonomy" id="930805"/>
    <lineage>
        <taxon>Bacteria</taxon>
        <taxon>Pseudomonadati</taxon>
        <taxon>Pseudomonadota</taxon>
        <taxon>Gammaproteobacteria</taxon>
        <taxon>Cellvibrionales</taxon>
        <taxon>Halieaceae</taxon>
        <taxon>Halioglobus</taxon>
    </lineage>
</organism>
<feature type="modified residue" description="4-aspartylphosphate" evidence="3">
    <location>
        <position position="89"/>
    </location>
</feature>
<evidence type="ECO:0000313" key="7">
    <source>
        <dbReference type="Proteomes" id="UP000235162"/>
    </source>
</evidence>
<keyword evidence="1 3" id="KW-0597">Phosphoprotein</keyword>
<keyword evidence="2" id="KW-0902">Two-component regulatory system</keyword>
<comment type="caution">
    <text evidence="6">The sequence shown here is derived from an EMBL/GenBank/DDBJ whole genome shotgun (WGS) entry which is preliminary data.</text>
</comment>
<dbReference type="InterPro" id="IPR001789">
    <property type="entry name" value="Sig_transdc_resp-reg_receiver"/>
</dbReference>
<feature type="domain" description="Response regulatory" evidence="5">
    <location>
        <begin position="40"/>
        <end position="157"/>
    </location>
</feature>
<dbReference type="Gene3D" id="3.40.50.2300">
    <property type="match status" value="1"/>
</dbReference>
<dbReference type="SUPFAM" id="SSF52172">
    <property type="entry name" value="CheY-like"/>
    <property type="match status" value="1"/>
</dbReference>
<gene>
    <name evidence="6" type="ORF">C0029_14465</name>
</gene>
<feature type="compositionally biased region" description="Polar residues" evidence="4">
    <location>
        <begin position="1"/>
        <end position="12"/>
    </location>
</feature>
<dbReference type="AlphaFoldDB" id="A0AAP8SMR5"/>
<dbReference type="PANTHER" id="PTHR44591:SF14">
    <property type="entry name" value="PROTEIN PILG"/>
    <property type="match status" value="1"/>
</dbReference>
<dbReference type="InterPro" id="IPR050595">
    <property type="entry name" value="Bact_response_regulator"/>
</dbReference>
<dbReference type="EMBL" id="PKUR01000003">
    <property type="protein sequence ID" value="PLW85799.1"/>
    <property type="molecule type" value="Genomic_DNA"/>
</dbReference>
<keyword evidence="7" id="KW-1185">Reference proteome</keyword>
<dbReference type="GO" id="GO:0000160">
    <property type="term" value="P:phosphorelay signal transduction system"/>
    <property type="evidence" value="ECO:0007669"/>
    <property type="project" value="UniProtKB-KW"/>
</dbReference>
<dbReference type="PANTHER" id="PTHR44591">
    <property type="entry name" value="STRESS RESPONSE REGULATOR PROTEIN 1"/>
    <property type="match status" value="1"/>
</dbReference>
<dbReference type="PROSITE" id="PS50110">
    <property type="entry name" value="RESPONSE_REGULATORY"/>
    <property type="match status" value="1"/>
</dbReference>
<evidence type="ECO:0000313" key="6">
    <source>
        <dbReference type="EMBL" id="PLW85799.1"/>
    </source>
</evidence>
<evidence type="ECO:0000256" key="2">
    <source>
        <dbReference type="ARBA" id="ARBA00023012"/>
    </source>
</evidence>
<evidence type="ECO:0000259" key="5">
    <source>
        <dbReference type="PROSITE" id="PS50110"/>
    </source>
</evidence>
<dbReference type="CDD" id="cd17546">
    <property type="entry name" value="REC_hyHK_CKI1_RcsC-like"/>
    <property type="match status" value="1"/>
</dbReference>
<dbReference type="SMART" id="SM00448">
    <property type="entry name" value="REC"/>
    <property type="match status" value="1"/>
</dbReference>
<dbReference type="Pfam" id="PF00072">
    <property type="entry name" value="Response_reg"/>
    <property type="match status" value="1"/>
</dbReference>
<sequence length="163" mass="18043">MAPNTRKCSNTETSRRPTGPTGLTGEITTMSQEQNSQKRRVLLVDDDKIIRLKATKMLEQCGCEVSTAENGWDAVTQLDDCKPDLILLDITMEPLDGFKTLTLIRASKGDFKDTPVVMLSSHDDVFTMGKSKDRGCSAYLEKPLDMEALKAVLKEFLSIQVAV</sequence>
<accession>A0AAP8SMR5</accession>
<evidence type="ECO:0000256" key="3">
    <source>
        <dbReference type="PROSITE-ProRule" id="PRU00169"/>
    </source>
</evidence>
<protein>
    <submittedName>
        <fullName evidence="6">Response regulator</fullName>
    </submittedName>
</protein>
<feature type="region of interest" description="Disordered" evidence="4">
    <location>
        <begin position="1"/>
        <end position="26"/>
    </location>
</feature>